<dbReference type="OrthoDB" id="3256387at2759"/>
<feature type="compositionally biased region" description="Pro residues" evidence="1">
    <location>
        <begin position="729"/>
        <end position="739"/>
    </location>
</feature>
<dbReference type="PRINTS" id="PR01217">
    <property type="entry name" value="PRICHEXTENSN"/>
</dbReference>
<feature type="region of interest" description="Disordered" evidence="1">
    <location>
        <begin position="684"/>
        <end position="1103"/>
    </location>
</feature>
<feature type="region of interest" description="Disordered" evidence="1">
    <location>
        <begin position="1"/>
        <end position="96"/>
    </location>
</feature>
<evidence type="ECO:0000313" key="2">
    <source>
        <dbReference type="EMBL" id="EIW80926.1"/>
    </source>
</evidence>
<feature type="compositionally biased region" description="Polar residues" evidence="1">
    <location>
        <begin position="21"/>
        <end position="33"/>
    </location>
</feature>
<feature type="region of interest" description="Disordered" evidence="1">
    <location>
        <begin position="461"/>
        <end position="503"/>
    </location>
</feature>
<protein>
    <recommendedName>
        <fullName evidence="4">PH domain-containing protein</fullName>
    </recommendedName>
</protein>
<evidence type="ECO:0008006" key="4">
    <source>
        <dbReference type="Google" id="ProtNLM"/>
    </source>
</evidence>
<feature type="compositionally biased region" description="Polar residues" evidence="1">
    <location>
        <begin position="755"/>
        <end position="767"/>
    </location>
</feature>
<feature type="compositionally biased region" description="Polar residues" evidence="1">
    <location>
        <begin position="644"/>
        <end position="659"/>
    </location>
</feature>
<feature type="compositionally biased region" description="Pro residues" evidence="1">
    <location>
        <begin position="859"/>
        <end position="869"/>
    </location>
</feature>
<feature type="compositionally biased region" description="Low complexity" evidence="1">
    <location>
        <begin position="918"/>
        <end position="939"/>
    </location>
</feature>
<accession>A0A5M3MPE5</accession>
<feature type="region of interest" description="Disordered" evidence="1">
    <location>
        <begin position="193"/>
        <end position="260"/>
    </location>
</feature>
<feature type="compositionally biased region" description="Pro residues" evidence="1">
    <location>
        <begin position="950"/>
        <end position="961"/>
    </location>
</feature>
<dbReference type="RefSeq" id="XP_007768381.1">
    <property type="nucleotide sequence ID" value="XM_007770191.1"/>
</dbReference>
<feature type="compositionally biased region" description="Low complexity" evidence="1">
    <location>
        <begin position="740"/>
        <end position="754"/>
    </location>
</feature>
<feature type="compositionally biased region" description="Basic and acidic residues" evidence="1">
    <location>
        <begin position="56"/>
        <end position="72"/>
    </location>
</feature>
<dbReference type="GeneID" id="19205264"/>
<organism evidence="2 3">
    <name type="scientific">Coniophora puteana (strain RWD-64-598)</name>
    <name type="common">Brown rot fungus</name>
    <dbReference type="NCBI Taxonomy" id="741705"/>
    <lineage>
        <taxon>Eukaryota</taxon>
        <taxon>Fungi</taxon>
        <taxon>Dikarya</taxon>
        <taxon>Basidiomycota</taxon>
        <taxon>Agaricomycotina</taxon>
        <taxon>Agaricomycetes</taxon>
        <taxon>Agaricomycetidae</taxon>
        <taxon>Boletales</taxon>
        <taxon>Coniophorineae</taxon>
        <taxon>Coniophoraceae</taxon>
        <taxon>Coniophora</taxon>
    </lineage>
</organism>
<feature type="region of interest" description="Disordered" evidence="1">
    <location>
        <begin position="605"/>
        <end position="659"/>
    </location>
</feature>
<dbReference type="Proteomes" id="UP000053558">
    <property type="component" value="Unassembled WGS sequence"/>
</dbReference>
<feature type="compositionally biased region" description="Pro residues" evidence="1">
    <location>
        <begin position="979"/>
        <end position="1002"/>
    </location>
</feature>
<feature type="region of interest" description="Disordered" evidence="1">
    <location>
        <begin position="561"/>
        <end position="587"/>
    </location>
</feature>
<feature type="compositionally biased region" description="Low complexity" evidence="1">
    <location>
        <begin position="1042"/>
        <end position="1056"/>
    </location>
</feature>
<feature type="compositionally biased region" description="Polar residues" evidence="1">
    <location>
        <begin position="1011"/>
        <end position="1023"/>
    </location>
</feature>
<evidence type="ECO:0000256" key="1">
    <source>
        <dbReference type="SAM" id="MobiDB-lite"/>
    </source>
</evidence>
<proteinExistence type="predicted"/>
<dbReference type="EMBL" id="JH711578">
    <property type="protein sequence ID" value="EIW80926.1"/>
    <property type="molecule type" value="Genomic_DNA"/>
</dbReference>
<evidence type="ECO:0000313" key="3">
    <source>
        <dbReference type="Proteomes" id="UP000053558"/>
    </source>
</evidence>
<reference evidence="3" key="1">
    <citation type="journal article" date="2012" name="Science">
        <title>The Paleozoic origin of enzymatic lignin decomposition reconstructed from 31 fungal genomes.</title>
        <authorList>
            <person name="Floudas D."/>
            <person name="Binder M."/>
            <person name="Riley R."/>
            <person name="Barry K."/>
            <person name="Blanchette R.A."/>
            <person name="Henrissat B."/>
            <person name="Martinez A.T."/>
            <person name="Otillar R."/>
            <person name="Spatafora J.W."/>
            <person name="Yadav J.S."/>
            <person name="Aerts A."/>
            <person name="Benoit I."/>
            <person name="Boyd A."/>
            <person name="Carlson A."/>
            <person name="Copeland A."/>
            <person name="Coutinho P.M."/>
            <person name="de Vries R.P."/>
            <person name="Ferreira P."/>
            <person name="Findley K."/>
            <person name="Foster B."/>
            <person name="Gaskell J."/>
            <person name="Glotzer D."/>
            <person name="Gorecki P."/>
            <person name="Heitman J."/>
            <person name="Hesse C."/>
            <person name="Hori C."/>
            <person name="Igarashi K."/>
            <person name="Jurgens J.A."/>
            <person name="Kallen N."/>
            <person name="Kersten P."/>
            <person name="Kohler A."/>
            <person name="Kuees U."/>
            <person name="Kumar T.K.A."/>
            <person name="Kuo A."/>
            <person name="LaButti K."/>
            <person name="Larrondo L.F."/>
            <person name="Lindquist E."/>
            <person name="Ling A."/>
            <person name="Lombard V."/>
            <person name="Lucas S."/>
            <person name="Lundell T."/>
            <person name="Martin R."/>
            <person name="McLaughlin D.J."/>
            <person name="Morgenstern I."/>
            <person name="Morin E."/>
            <person name="Murat C."/>
            <person name="Nagy L.G."/>
            <person name="Nolan M."/>
            <person name="Ohm R.A."/>
            <person name="Patyshakuliyeva A."/>
            <person name="Rokas A."/>
            <person name="Ruiz-Duenas F.J."/>
            <person name="Sabat G."/>
            <person name="Salamov A."/>
            <person name="Samejima M."/>
            <person name="Schmutz J."/>
            <person name="Slot J.C."/>
            <person name="St John F."/>
            <person name="Stenlid J."/>
            <person name="Sun H."/>
            <person name="Sun S."/>
            <person name="Syed K."/>
            <person name="Tsang A."/>
            <person name="Wiebenga A."/>
            <person name="Young D."/>
            <person name="Pisabarro A."/>
            <person name="Eastwood D.C."/>
            <person name="Martin F."/>
            <person name="Cullen D."/>
            <person name="Grigoriev I.V."/>
            <person name="Hibbett D.S."/>
        </authorList>
    </citation>
    <scope>NUCLEOTIDE SEQUENCE [LARGE SCALE GENOMIC DNA]</scope>
    <source>
        <strain evidence="3">RWD-64-598 SS2</strain>
    </source>
</reference>
<feature type="compositionally biased region" description="Pro residues" evidence="1">
    <location>
        <begin position="806"/>
        <end position="821"/>
    </location>
</feature>
<keyword evidence="3" id="KW-1185">Reference proteome</keyword>
<feature type="compositionally biased region" description="Basic and acidic residues" evidence="1">
    <location>
        <begin position="201"/>
        <end position="211"/>
    </location>
</feature>
<gene>
    <name evidence="2" type="ORF">CONPUDRAFT_165167</name>
</gene>
<dbReference type="AlphaFoldDB" id="A0A5M3MPE5"/>
<name>A0A5M3MPE5_CONPW</name>
<dbReference type="OMA" id="FALSKQW"/>
<feature type="compositionally biased region" description="Polar residues" evidence="1">
    <location>
        <begin position="239"/>
        <end position="260"/>
    </location>
</feature>
<feature type="compositionally biased region" description="Low complexity" evidence="1">
    <location>
        <begin position="693"/>
        <end position="706"/>
    </location>
</feature>
<feature type="region of interest" description="Disordered" evidence="1">
    <location>
        <begin position="111"/>
        <end position="133"/>
    </location>
</feature>
<comment type="caution">
    <text evidence="2">The sequence shown here is derived from an EMBL/GenBank/DDBJ whole genome shotgun (WGS) entry which is preliminary data.</text>
</comment>
<feature type="compositionally biased region" description="Basic and acidic residues" evidence="1">
    <location>
        <begin position="86"/>
        <end position="96"/>
    </location>
</feature>
<feature type="compositionally biased region" description="Pro residues" evidence="1">
    <location>
        <begin position="1030"/>
        <end position="1041"/>
    </location>
</feature>
<feature type="compositionally biased region" description="Polar residues" evidence="1">
    <location>
        <begin position="776"/>
        <end position="794"/>
    </location>
</feature>
<dbReference type="KEGG" id="cput:CONPUDRAFT_165167"/>
<sequence>MEETVSDVGQRNSFKPAELHSVSQTQTMPTNPESFPAAFHPYRYSALSVHPTDTVPDGHAKTRDSWLSDRARRSSVPASPAKRTKGKEPAIHHADESFAYDADTLVSKRYNPPSSFTTRDSNRDSLPHHPRKVRNSLFVAADAFTAKFGKKQHNQSPVPRPAPPQVLPDVIEISALRRDEELERERLRDAAAQSLGLGPELLHDSPPKDSFSDDESEMNNHEGLPMLPHSVNGDPITPTEPTHSSGFSSNGHRPTSMTHPYPGSLTQLGAASAATVAPVPAFPSTVSALEGNIQLRLTLPKFYPPSSLLSFALAKQWKTRHMIFSTPSPSSRNTGSGISYLHLFKSSSPDEKELERLAINDDSVIYISEEDVGGRGNVVKIGGVESGSVKKEINLEENGRTMWFVQIKDATEAQKWITSIKGAVLAQRTIRAGLAHNHAAGGSGPKGDMDVMLSMHLQGMVSPTNKRQSVESDATRSQTPDKPMNFPAVGHAPSSSHSSRTLSLASKGSGVSVLKGMFSHGRPRSRASSVRTTSIDTAHGSAEDSFTSVGNNLLSMLRPNTVGDASMSPTRPGTFPGPGPSHFRDFSEASRPTVLSDLKIVSNTEFSPSPVEPEHHTEVSSLPAGSVSLQPPPRKKFFPPSASDAPQSLSPLYSQSNGNQSVAGSFGVQSLLSVDSPRAGSHLTVTNYRERSSSIQSISTSGTGESDGNSKSRRWSRQSSTLPKRLTPPSGPVPPPPAGPHSRSSSIPASDESSPNTSPGPQLTMALSPNFWKRASASSAQSGETASTSNSRSPISPPGSTKRRSMPPPRPAPNFAPPPAPMQNGEVSSPASPTEHPPPHKSLRSTVAQRALRLSLSAPKPPPDSSLPPRPDEQDQLPYAHDRRDSSTPHHPLYSIPASPVPEGAVPSFIASSSNDNGGRPSSVGSGSASASSTRSISIKQRLRNLSAPASPPSHTLPPEPANASPASPTTKSFTKAPTPTPPPPTSVPPTPGPYDPEPQSPSPSIGERITNMQNDPNFLQMLTPTIPSATPPPAVPPRSPNRPSLLPERLSSSPEITSLSPPPRRGSRQISVIEKPADKGQPAPVDASDVGGESKLTGLSKGGSVVSLGFVSV</sequence>
<feature type="compositionally biased region" description="Low complexity" evidence="1">
    <location>
        <begin position="491"/>
        <end position="503"/>
    </location>
</feature>
<feature type="compositionally biased region" description="Low complexity" evidence="1">
    <location>
        <begin position="962"/>
        <end position="978"/>
    </location>
</feature>